<dbReference type="PANTHER" id="PTHR37820">
    <property type="entry name" value="CELL DIVISION PROTEIN DIVIB"/>
    <property type="match status" value="1"/>
</dbReference>
<feature type="transmembrane region" description="Helical" evidence="8">
    <location>
        <begin position="32"/>
        <end position="52"/>
    </location>
</feature>
<evidence type="ECO:0000259" key="9">
    <source>
        <dbReference type="PROSITE" id="PS51779"/>
    </source>
</evidence>
<dbReference type="InterPro" id="IPR013685">
    <property type="entry name" value="POTRA_FtsQ_type"/>
</dbReference>
<accession>A0A543KMV6</accession>
<keyword evidence="3 10" id="KW-0132">Cell division</keyword>
<dbReference type="InterPro" id="IPR050487">
    <property type="entry name" value="FtsQ_DivIB"/>
</dbReference>
<protein>
    <submittedName>
        <fullName evidence="10">Cell division septal protein FtsQ</fullName>
    </submittedName>
</protein>
<proteinExistence type="predicted"/>
<keyword evidence="5 8" id="KW-1133">Transmembrane helix</keyword>
<keyword evidence="6 8" id="KW-0472">Membrane</keyword>
<evidence type="ECO:0000256" key="4">
    <source>
        <dbReference type="ARBA" id="ARBA00022692"/>
    </source>
</evidence>
<comment type="subcellular location">
    <subcellularLocation>
        <location evidence="1">Membrane</location>
    </subcellularLocation>
</comment>
<dbReference type="GO" id="GO:0005886">
    <property type="term" value="C:plasma membrane"/>
    <property type="evidence" value="ECO:0007669"/>
    <property type="project" value="TreeGrafter"/>
</dbReference>
<dbReference type="Pfam" id="PF08478">
    <property type="entry name" value="POTRA_1"/>
    <property type="match status" value="1"/>
</dbReference>
<gene>
    <name evidence="10" type="ORF">FB476_1286</name>
</gene>
<evidence type="ECO:0000313" key="11">
    <source>
        <dbReference type="Proteomes" id="UP000315133"/>
    </source>
</evidence>
<dbReference type="Proteomes" id="UP000315133">
    <property type="component" value="Unassembled WGS sequence"/>
</dbReference>
<dbReference type="EMBL" id="VFPU01000001">
    <property type="protein sequence ID" value="TQM96418.1"/>
    <property type="molecule type" value="Genomic_DNA"/>
</dbReference>
<evidence type="ECO:0000256" key="5">
    <source>
        <dbReference type="ARBA" id="ARBA00022989"/>
    </source>
</evidence>
<dbReference type="AlphaFoldDB" id="A0A543KMV6"/>
<keyword evidence="7" id="KW-0131">Cell cycle</keyword>
<evidence type="ECO:0000256" key="3">
    <source>
        <dbReference type="ARBA" id="ARBA00022618"/>
    </source>
</evidence>
<keyword evidence="11" id="KW-1185">Reference proteome</keyword>
<evidence type="ECO:0000256" key="8">
    <source>
        <dbReference type="SAM" id="Phobius"/>
    </source>
</evidence>
<dbReference type="InterPro" id="IPR034746">
    <property type="entry name" value="POTRA"/>
</dbReference>
<keyword evidence="4 8" id="KW-0812">Transmembrane</keyword>
<dbReference type="RefSeq" id="WP_141818042.1">
    <property type="nucleotide sequence ID" value="NZ_BAAAIL010000003.1"/>
</dbReference>
<evidence type="ECO:0000256" key="2">
    <source>
        <dbReference type="ARBA" id="ARBA00022475"/>
    </source>
</evidence>
<reference evidence="10 11" key="1">
    <citation type="submission" date="2019-06" db="EMBL/GenBank/DDBJ databases">
        <title>Sequencing the genomes of 1000 actinobacteria strains.</title>
        <authorList>
            <person name="Klenk H.-P."/>
        </authorList>
    </citation>
    <scope>NUCLEOTIDE SEQUENCE [LARGE SCALE GENOMIC DNA]</scope>
    <source>
        <strain evidence="10 11">DSM 12362</strain>
    </source>
</reference>
<dbReference type="GO" id="GO:0051301">
    <property type="term" value="P:cell division"/>
    <property type="evidence" value="ECO:0007669"/>
    <property type="project" value="UniProtKB-KW"/>
</dbReference>
<dbReference type="PROSITE" id="PS51779">
    <property type="entry name" value="POTRA"/>
    <property type="match status" value="1"/>
</dbReference>
<name>A0A543KMV6_9MICO</name>
<evidence type="ECO:0000313" key="10">
    <source>
        <dbReference type="EMBL" id="TQM96418.1"/>
    </source>
</evidence>
<feature type="domain" description="POTRA" evidence="9">
    <location>
        <begin position="56"/>
        <end position="127"/>
    </location>
</feature>
<organism evidence="10 11">
    <name type="scientific">Ornithinimicrobium humiphilum</name>
    <dbReference type="NCBI Taxonomy" id="125288"/>
    <lineage>
        <taxon>Bacteria</taxon>
        <taxon>Bacillati</taxon>
        <taxon>Actinomycetota</taxon>
        <taxon>Actinomycetes</taxon>
        <taxon>Micrococcales</taxon>
        <taxon>Ornithinimicrobiaceae</taxon>
        <taxon>Ornithinimicrobium</taxon>
    </lineage>
</organism>
<evidence type="ECO:0000256" key="6">
    <source>
        <dbReference type="ARBA" id="ARBA00023136"/>
    </source>
</evidence>
<sequence>MRLVPQGWAERWQERRARRAGIRGPRAWRRALLGWGSAVVVLAAALVFLFFYSAAFTVETVRVSGAEGEVAQSVERLANIPNGRPLARVSGAQVSKRVLGNELRVRSIEVKRSWPSTITYEVELREPALALRQNKAIWLADANGVAYDQVEKTPKGVPTISVSQDPQTIAPETVLGLGEIWSLRPKADELEGKLSGPKYHANGTVTMTIDQVTLKWGQPTEAEKKWKVVTALLGQDSIDPQGAIPQTIDVSTPDTPVVTGLPPAPQG</sequence>
<comment type="caution">
    <text evidence="10">The sequence shown here is derived from an EMBL/GenBank/DDBJ whole genome shotgun (WGS) entry which is preliminary data.</text>
</comment>
<dbReference type="OrthoDB" id="9790760at2"/>
<dbReference type="PANTHER" id="PTHR37820:SF1">
    <property type="entry name" value="CELL DIVISION PROTEIN FTSQ"/>
    <property type="match status" value="1"/>
</dbReference>
<evidence type="ECO:0000256" key="1">
    <source>
        <dbReference type="ARBA" id="ARBA00004370"/>
    </source>
</evidence>
<evidence type="ECO:0000256" key="7">
    <source>
        <dbReference type="ARBA" id="ARBA00023306"/>
    </source>
</evidence>
<keyword evidence="2" id="KW-1003">Cell membrane</keyword>